<protein>
    <submittedName>
        <fullName evidence="1">Uncharacterized protein</fullName>
    </submittedName>
</protein>
<dbReference type="Proteomes" id="UP000198876">
    <property type="component" value="Unassembled WGS sequence"/>
</dbReference>
<dbReference type="OrthoDB" id="300230at2157"/>
<evidence type="ECO:0000313" key="2">
    <source>
        <dbReference type="Proteomes" id="UP000198876"/>
    </source>
</evidence>
<evidence type="ECO:0000313" key="1">
    <source>
        <dbReference type="EMBL" id="SFG13115.1"/>
    </source>
</evidence>
<keyword evidence="2" id="KW-1185">Reference proteome</keyword>
<dbReference type="AlphaFoldDB" id="A0A1I2PAF3"/>
<gene>
    <name evidence="1" type="ORF">SAMN04488063_1517</name>
</gene>
<dbReference type="STRING" id="553467.SAMN04488063_1517"/>
<dbReference type="Pfam" id="PF20127">
    <property type="entry name" value="DUF6517"/>
    <property type="match status" value="1"/>
</dbReference>
<reference evidence="2" key="1">
    <citation type="submission" date="2016-10" db="EMBL/GenBank/DDBJ databases">
        <authorList>
            <person name="Varghese N."/>
            <person name="Submissions S."/>
        </authorList>
    </citation>
    <scope>NUCLEOTIDE SEQUENCE [LARGE SCALE GENOMIC DNA]</scope>
    <source>
        <strain evidence="2">CGMCC 1.7739</strain>
    </source>
</reference>
<dbReference type="EMBL" id="FOOQ01000001">
    <property type="protein sequence ID" value="SFG13115.1"/>
    <property type="molecule type" value="Genomic_DNA"/>
</dbReference>
<dbReference type="InterPro" id="IPR045396">
    <property type="entry name" value="DUF6517"/>
</dbReference>
<sequence>MPSSDLPSPTVPVPEGWRVASDELTTPFDVRVVSVRAHTVVLADDALRERVEERVEANADADADATWRFFFASRLRLAPAAPPSRAMTRIVANRANAGFADTLRERGFDAVRAADSRRWSVREETADLTRYEARVAVGDVCVDVEAYFAVWSDGSDFLAAGGAYPRAVASGPDAVAACFEPERFREELFEMIRATR</sequence>
<accession>A0A1I2PAF3</accession>
<dbReference type="RefSeq" id="WP_092890621.1">
    <property type="nucleotide sequence ID" value="NZ_FOOQ01000001.1"/>
</dbReference>
<proteinExistence type="predicted"/>
<name>A0A1I2PAF3_9EURY</name>
<organism evidence="1 2">
    <name type="scientific">Halopelagius inordinatus</name>
    <dbReference type="NCBI Taxonomy" id="553467"/>
    <lineage>
        <taxon>Archaea</taxon>
        <taxon>Methanobacteriati</taxon>
        <taxon>Methanobacteriota</taxon>
        <taxon>Stenosarchaea group</taxon>
        <taxon>Halobacteria</taxon>
        <taxon>Halobacteriales</taxon>
        <taxon>Haloferacaceae</taxon>
    </lineage>
</organism>